<comment type="similarity">
    <text evidence="1">Belongs to the LytR/CpsA/Psr (LCP) family.</text>
</comment>
<protein>
    <submittedName>
        <fullName evidence="4">LCP family protein</fullName>
    </submittedName>
</protein>
<dbReference type="AlphaFoldDB" id="A0A9D1VWW6"/>
<feature type="transmembrane region" description="Helical" evidence="2">
    <location>
        <begin position="12"/>
        <end position="31"/>
    </location>
</feature>
<dbReference type="Proteomes" id="UP000824243">
    <property type="component" value="Unassembled WGS sequence"/>
</dbReference>
<evidence type="ECO:0000256" key="2">
    <source>
        <dbReference type="SAM" id="Phobius"/>
    </source>
</evidence>
<feature type="domain" description="Cell envelope-related transcriptional attenuator" evidence="3">
    <location>
        <begin position="96"/>
        <end position="250"/>
    </location>
</feature>
<keyword evidence="2" id="KW-0812">Transmembrane</keyword>
<dbReference type="PANTHER" id="PTHR33392:SF6">
    <property type="entry name" value="POLYISOPRENYL-TEICHOIC ACID--PEPTIDOGLYCAN TEICHOIC ACID TRANSFERASE TAGU"/>
    <property type="match status" value="1"/>
</dbReference>
<organism evidence="4 5">
    <name type="scientific">Candidatus Mediterraneibacter caccavium</name>
    <dbReference type="NCBI Taxonomy" id="2838661"/>
    <lineage>
        <taxon>Bacteria</taxon>
        <taxon>Bacillati</taxon>
        <taxon>Bacillota</taxon>
        <taxon>Clostridia</taxon>
        <taxon>Lachnospirales</taxon>
        <taxon>Lachnospiraceae</taxon>
        <taxon>Mediterraneibacter</taxon>
    </lineage>
</organism>
<keyword evidence="2" id="KW-1133">Transmembrane helix</keyword>
<evidence type="ECO:0000259" key="3">
    <source>
        <dbReference type="Pfam" id="PF03816"/>
    </source>
</evidence>
<evidence type="ECO:0000313" key="5">
    <source>
        <dbReference type="Proteomes" id="UP000824243"/>
    </source>
</evidence>
<dbReference type="InterPro" id="IPR050922">
    <property type="entry name" value="LytR/CpsA/Psr_CW_biosynth"/>
</dbReference>
<evidence type="ECO:0000313" key="4">
    <source>
        <dbReference type="EMBL" id="HIX48464.1"/>
    </source>
</evidence>
<reference evidence="4" key="2">
    <citation type="submission" date="2021-04" db="EMBL/GenBank/DDBJ databases">
        <authorList>
            <person name="Gilroy R."/>
        </authorList>
    </citation>
    <scope>NUCLEOTIDE SEQUENCE</scope>
    <source>
        <strain evidence="4">ChiSjej5B23-15282</strain>
    </source>
</reference>
<name>A0A9D1VWW6_9FIRM</name>
<dbReference type="EMBL" id="DXFA01000098">
    <property type="protein sequence ID" value="HIX48464.1"/>
    <property type="molecule type" value="Genomic_DNA"/>
</dbReference>
<sequence>MTGRKKRKKKLWLIPVCVAAAAALAVGFLVFRTVRPGEQAQETGGNADADTPDAGTVIWEGKEYQYNDHLSNYLLLGIDTREKAETSVGQADAGQADALYLLSWDRVEKTVSVVTIPRDTMTEVEAFGPGGESLGKSEDHISLSYAYGDGGHESCRLTEEAVSDLLYGLPIQGYCAVNLDGIPVLTESVGTVTVTVPNDSMEEAYPEFSEGAQVTLDKENTELFVRYRDTSTPQSALARTERQKEYIRAFGEAAQKKAADGTVFAAELYMALEPYMVTSMGNDEFVKLMESAAAGSVTENWTVPGEGVQGKSYDEYHVDDDALYEKILETFYRETESGGRGEKP</sequence>
<proteinExistence type="inferred from homology"/>
<dbReference type="InterPro" id="IPR004474">
    <property type="entry name" value="LytR_CpsA_psr"/>
</dbReference>
<gene>
    <name evidence="4" type="ORF">H9981_05575</name>
</gene>
<keyword evidence="2" id="KW-0472">Membrane</keyword>
<accession>A0A9D1VWW6</accession>
<comment type="caution">
    <text evidence="4">The sequence shown here is derived from an EMBL/GenBank/DDBJ whole genome shotgun (WGS) entry which is preliminary data.</text>
</comment>
<dbReference type="Gene3D" id="3.40.630.190">
    <property type="entry name" value="LCP protein"/>
    <property type="match status" value="1"/>
</dbReference>
<dbReference type="Pfam" id="PF03816">
    <property type="entry name" value="LytR_cpsA_psr"/>
    <property type="match status" value="1"/>
</dbReference>
<evidence type="ECO:0000256" key="1">
    <source>
        <dbReference type="ARBA" id="ARBA00006068"/>
    </source>
</evidence>
<dbReference type="PANTHER" id="PTHR33392">
    <property type="entry name" value="POLYISOPRENYL-TEICHOIC ACID--PEPTIDOGLYCAN TEICHOIC ACID TRANSFERASE TAGU"/>
    <property type="match status" value="1"/>
</dbReference>
<reference evidence="4" key="1">
    <citation type="journal article" date="2021" name="PeerJ">
        <title>Extensive microbial diversity within the chicken gut microbiome revealed by metagenomics and culture.</title>
        <authorList>
            <person name="Gilroy R."/>
            <person name="Ravi A."/>
            <person name="Getino M."/>
            <person name="Pursley I."/>
            <person name="Horton D.L."/>
            <person name="Alikhan N.F."/>
            <person name="Baker D."/>
            <person name="Gharbi K."/>
            <person name="Hall N."/>
            <person name="Watson M."/>
            <person name="Adriaenssens E.M."/>
            <person name="Foster-Nyarko E."/>
            <person name="Jarju S."/>
            <person name="Secka A."/>
            <person name="Antonio M."/>
            <person name="Oren A."/>
            <person name="Chaudhuri R.R."/>
            <person name="La Ragione R."/>
            <person name="Hildebrand F."/>
            <person name="Pallen M.J."/>
        </authorList>
    </citation>
    <scope>NUCLEOTIDE SEQUENCE</scope>
    <source>
        <strain evidence="4">ChiSjej5B23-15282</strain>
    </source>
</reference>